<feature type="coiled-coil region" evidence="3">
    <location>
        <begin position="2434"/>
        <end position="2487"/>
    </location>
</feature>
<dbReference type="GeneID" id="113520470"/>
<gene>
    <name evidence="7 8 9 10 11 12 13 14 15 16 17" type="primary">LOC113520470</name>
</gene>
<reference evidence="7 8" key="1">
    <citation type="submission" date="2025-05" db="UniProtKB">
        <authorList>
            <consortium name="RefSeq"/>
        </authorList>
    </citation>
    <scope>IDENTIFICATION</scope>
    <source>
        <tissue evidence="7 8">Whole larvae</tissue>
    </source>
</reference>
<feature type="region of interest" description="Disordered" evidence="4">
    <location>
        <begin position="1812"/>
        <end position="1832"/>
    </location>
</feature>
<dbReference type="Gene3D" id="1.20.58.60">
    <property type="match status" value="6"/>
</dbReference>
<dbReference type="RefSeq" id="XP_052755414.1">
    <property type="nucleotide sequence ID" value="XM_052899454.1"/>
</dbReference>
<accession>A0ABM3MVP5</accession>
<evidence type="ECO:0000256" key="3">
    <source>
        <dbReference type="SAM" id="Coils"/>
    </source>
</evidence>
<evidence type="ECO:0000313" key="6">
    <source>
        <dbReference type="Proteomes" id="UP001652740"/>
    </source>
</evidence>
<dbReference type="PROSITE" id="PS00020">
    <property type="entry name" value="ACTININ_2"/>
    <property type="match status" value="1"/>
</dbReference>
<feature type="region of interest" description="Disordered" evidence="4">
    <location>
        <begin position="1690"/>
        <end position="1797"/>
    </location>
</feature>
<evidence type="ECO:0000256" key="2">
    <source>
        <dbReference type="ARBA" id="ARBA00023203"/>
    </source>
</evidence>
<dbReference type="RefSeq" id="XP_052755418.1">
    <property type="nucleotide sequence ID" value="XM_052899458.1"/>
</dbReference>
<keyword evidence="3" id="KW-0175">Coiled coil</keyword>
<evidence type="ECO:0000313" key="10">
    <source>
        <dbReference type="RefSeq" id="XP_052755411.1"/>
    </source>
</evidence>
<dbReference type="InterPro" id="IPR001715">
    <property type="entry name" value="CH_dom"/>
</dbReference>
<evidence type="ECO:0000313" key="15">
    <source>
        <dbReference type="RefSeq" id="XP_052755416.1"/>
    </source>
</evidence>
<keyword evidence="1" id="KW-0677">Repeat</keyword>
<dbReference type="Pfam" id="PF00307">
    <property type="entry name" value="CH"/>
    <property type="match status" value="2"/>
</dbReference>
<dbReference type="RefSeq" id="XP_052755407.1">
    <property type="nucleotide sequence ID" value="XM_052899447.1"/>
</dbReference>
<proteinExistence type="predicted"/>
<feature type="coiled-coil region" evidence="3">
    <location>
        <begin position="868"/>
        <end position="895"/>
    </location>
</feature>
<dbReference type="CDD" id="cd21186">
    <property type="entry name" value="CH_DMD-like_rpt1"/>
    <property type="match status" value="1"/>
</dbReference>
<evidence type="ECO:0000313" key="17">
    <source>
        <dbReference type="RefSeq" id="XP_052755418.1"/>
    </source>
</evidence>
<feature type="region of interest" description="Disordered" evidence="4">
    <location>
        <begin position="274"/>
        <end position="313"/>
    </location>
</feature>
<dbReference type="RefSeq" id="XP_052755409.1">
    <property type="nucleotide sequence ID" value="XM_052899449.1"/>
</dbReference>
<dbReference type="PROSITE" id="PS50021">
    <property type="entry name" value="CH"/>
    <property type="match status" value="2"/>
</dbReference>
<feature type="coiled-coil region" evidence="3">
    <location>
        <begin position="736"/>
        <end position="824"/>
    </location>
</feature>
<evidence type="ECO:0000313" key="11">
    <source>
        <dbReference type="RefSeq" id="XP_052755412.1"/>
    </source>
</evidence>
<dbReference type="InterPro" id="IPR036872">
    <property type="entry name" value="CH_dom_sf"/>
</dbReference>
<feature type="region of interest" description="Disordered" evidence="4">
    <location>
        <begin position="594"/>
        <end position="620"/>
    </location>
</feature>
<dbReference type="CDD" id="cd00176">
    <property type="entry name" value="SPEC"/>
    <property type="match status" value="1"/>
</dbReference>
<evidence type="ECO:0000259" key="5">
    <source>
        <dbReference type="PROSITE" id="PS50021"/>
    </source>
</evidence>
<dbReference type="RefSeq" id="XP_052755417.1">
    <property type="nucleotide sequence ID" value="XM_052899457.1"/>
</dbReference>
<dbReference type="RefSeq" id="XP_052755413.1">
    <property type="nucleotide sequence ID" value="XM_052899453.1"/>
</dbReference>
<feature type="compositionally biased region" description="Acidic residues" evidence="4">
    <location>
        <begin position="2597"/>
        <end position="2619"/>
    </location>
</feature>
<feature type="compositionally biased region" description="Gly residues" evidence="4">
    <location>
        <begin position="597"/>
        <end position="617"/>
    </location>
</feature>
<dbReference type="InterPro" id="IPR001589">
    <property type="entry name" value="Actinin_actin-bd_CS"/>
</dbReference>
<feature type="region of interest" description="Disordered" evidence="4">
    <location>
        <begin position="2594"/>
        <end position="2619"/>
    </location>
</feature>
<dbReference type="RefSeq" id="XP_052755408.1">
    <property type="nucleotide sequence ID" value="XM_052899448.1"/>
</dbReference>
<feature type="coiled-coil region" evidence="3">
    <location>
        <begin position="930"/>
        <end position="998"/>
    </location>
</feature>
<feature type="compositionally biased region" description="Basic and acidic residues" evidence="4">
    <location>
        <begin position="1690"/>
        <end position="1708"/>
    </location>
</feature>
<dbReference type="SMART" id="SM00150">
    <property type="entry name" value="SPEC"/>
    <property type="match status" value="9"/>
</dbReference>
<dbReference type="RefSeq" id="XP_052755415.1">
    <property type="nucleotide sequence ID" value="XM_052899455.1"/>
</dbReference>
<dbReference type="SMART" id="SM00033">
    <property type="entry name" value="CH"/>
    <property type="match status" value="2"/>
</dbReference>
<feature type="region of interest" description="Disordered" evidence="4">
    <location>
        <begin position="1876"/>
        <end position="1907"/>
    </location>
</feature>
<dbReference type="SUPFAM" id="SSF47576">
    <property type="entry name" value="Calponin-homology domain, CH-domain"/>
    <property type="match status" value="1"/>
</dbReference>
<dbReference type="InterPro" id="IPR018159">
    <property type="entry name" value="Spectrin/alpha-actinin"/>
</dbReference>
<evidence type="ECO:0000313" key="8">
    <source>
        <dbReference type="RefSeq" id="XP_052755408.1"/>
    </source>
</evidence>
<dbReference type="Pfam" id="PF00435">
    <property type="entry name" value="Spectrin"/>
    <property type="match status" value="3"/>
</dbReference>
<keyword evidence="6" id="KW-1185">Reference proteome</keyword>
<dbReference type="Proteomes" id="UP001652740">
    <property type="component" value="Unplaced"/>
</dbReference>
<evidence type="ECO:0000313" key="9">
    <source>
        <dbReference type="RefSeq" id="XP_052755409.1"/>
    </source>
</evidence>
<feature type="compositionally biased region" description="Polar residues" evidence="4">
    <location>
        <begin position="1773"/>
        <end position="1782"/>
    </location>
</feature>
<protein>
    <submittedName>
        <fullName evidence="7 8">Dystrophin, isoforms A/C/F/G/H-like isoform X1</fullName>
    </submittedName>
</protein>
<evidence type="ECO:0000313" key="14">
    <source>
        <dbReference type="RefSeq" id="XP_052755415.1"/>
    </source>
</evidence>
<evidence type="ECO:0000313" key="7">
    <source>
        <dbReference type="RefSeq" id="XP_052755407.1"/>
    </source>
</evidence>
<evidence type="ECO:0000313" key="12">
    <source>
        <dbReference type="RefSeq" id="XP_052755413.1"/>
    </source>
</evidence>
<feature type="coiled-coil region" evidence="3">
    <location>
        <begin position="2289"/>
        <end position="2326"/>
    </location>
</feature>
<feature type="region of interest" description="Disordered" evidence="4">
    <location>
        <begin position="667"/>
        <end position="691"/>
    </location>
</feature>
<dbReference type="RefSeq" id="XP_052755411.1">
    <property type="nucleotide sequence ID" value="XM_052899451.1"/>
</dbReference>
<dbReference type="PANTHER" id="PTHR11915">
    <property type="entry name" value="SPECTRIN/FILAMIN RELATED CYTOSKELETAL PROTEIN"/>
    <property type="match status" value="1"/>
</dbReference>
<sequence>MQSGSPLLAHAQRKITWVVEVGEVPHYAYTPYEKHVNHSKYEREDVQKKTFAKWINSQLVKNDKPLVTDLFLDLRDGECLLSLLEILTAQQYKRERGRMRVHHINNVNTALNVLDANGVKLVNISSNDVVDGNPKLILGLVWSIILHWQVHYHLKDLMSELQQTNLEKTLLAWCRTHTQNYTGVDVKNFTSSWSDGLAFNALLHRWRPQLFDYAAVLARPAPARLDHAFALAHAHLGIDRLLDPEDVNTPNPDKKSIMTYLMCLFQSLPHSSEDVGEVESVQSEGSTPLAEPSSDAQAGRSRPLSSATSASGELGGYGSALEEALAWLLDAEERLRGAPPAAGELAPLRAQFHEHERFLLELAEQQARVGGVLEEGARLLAEGGLSREEAAEVRLQLRLLGQRWEALRLRALRRQADVHAALMRQQQAHLDDFRQWLTRTEDRISRLAAAAPAARPAALDALRRDLDRHQPLVDALADCVVVVDDDAAPDDRAAEMEDQLRALGERWAHVWRWAEQQRARLDARRALQLRHDQLLRACQRHEHALKQMEANPASEVGEVLERIVQLQRVSHALAVQQRAVSDHAERALALARDCDDGGGGGGGGGGDAGGGGGGGGAPAERDATLAELAERAEALHDRLDALRLIVDVQASRIKDLGFEFDIDTVEEPSAEAEAGTVAEMESGAAEESRTVTTTLTVATSHDDARSSKKMRLSPEAHADADRADFQLGYKVFDAWADGAQADLDKCKRELEEKSSKRKEIPPVLERIEKEIEVQRADFAHVEEIQRRLADSGLREEAKQHATSINELKKRWENIQQSLLEIRNTMNLLEDKENYYKNVEAFRNELDEIHAWKDKMLTDSPTNNQLIHLRNKIRTVKQLEMKLKELNAQSIILLTKSLPKPHKDEIETDSKRINEAYEELLTYLSNREVELKLALNKKPRAEDEYRALQARIQSIESEVVAEHAMVTSRDRMELRLEELRKLRQEYERLQASYDAVVEQRQGDRHHKGSLQDLNLNNSLENLVTRFGDSKTLLEQKIGKLEKGLELLQRLEEESAALQRWMEGAQRFVDDNEYVPLGELPRLEELLHTSNKFDAEKDSYREKLEAIEQVKETILEDCDDTVSKTIQADTKELRRQFEAVTEKSFQLNESLRRALEKTESVFRKIGEIEEWLQEIEEQIPKEEECNIGDSAELYQMKVRFQTLKDKCDDKTQEFRNLNEASNDVLVAAGEAEGGAARPAALARRVTQLNARWSGVTHAVYERYKVLAEAWLESGELRAWLTQEAAWLDGLQRRLRRSPDAPADAEEIADELYDLENYIQNHSDERLARIQDVGRQLADAHIMRGWVRAEVDAVTRRWAELRQQAAAHAARLERAARDAARSEVSVDGVQQWLDALDALDAQDVQDVLPAQRARLAAELAQQRAAERAARAQVAAHRAAGRREAAARLEDKLDLLARRLAAAERALQPAAAGAGEAAARLQRAAARLRDVQAAADALAPPAALDPDHVRLQLRQCLKLYRTLSEMKAEVETIIKSGRKMVEEGAVEEPRAFSAQIDALKEQYNRLGAAVTEAKARLEAALVRARELQAELHALAAWLDALDAAPARPQALELEMSRMAAARARLAAACAAPAAAPAAAAAAAAAAAPLAARVAELNERWERLRRRARLAPYSHTADPDAAPVEYENVTDTIKRRLESPVDMPDAEKPELKRSRIPLALKSPVPIRREVKENGSRSRGSSLERSPSRPPSVDRATSRSHSVDSAADKSPNGVDRAQSVDSSASRMSADSIEPVPAAPDHSSTFNLLEDSELFTQISGSEAKATQESRAVESKPVPESCHRVEVKERMIVKSTVGPVEPAVTYPSAVETVVEFIPQTVETVEIVDDTETDSVTEENDPDDDDRSPASLGSEPTTFVVEVKQTEQRMKPTLGILKHRSSSGDTEKSKLPRVSIEIPDLISTAHVGRRGDVSMKTPPPTPMEENCTLPYGMTAVQNSVQRKLCGDEVNEYLILDEVPGDQAALPEPSLTEGTFATETRSEIHKELPVDLEKVSTQTLKVDASNTTAVVDKGEKCTNIDEEVIYSEVEDTPQAAGEVQAGEVQAVEVQAVEVQAAGAGAGAEGEPPLPLGASTPLREERAVHVVAMSPKLPARAHHAYTTACDDFLATPSPASSAASTPTSSAAAVLADEESVRAQLAAELDEPLQQFIAEAEQLARRMDVMLLTVGGVHSERDPGKRLEILKNQLGALAPDAAALISRGDSLVYAKHRDNPLLADYIQTYFQDNLRNKWSMVMGEIELKRNQAMQAEDDMKELSELVERLQRWLKEIEALNEARAMEALRRQFGAHEAAAERVRELSRGLRAQHVAHAERAAADVLAAWARAAQLYEAAITPRDRRHPEGAELAARYARLREALSAARQLLRAPPLAGRDYDEFPLQEDALARAEAAAAALRAGLDEAEAEYAWLRRRGAGEALERLRRARARLRADVAALDADLRARRDRWRQCRARWAALYAQLEAGGARAAAAARALAAADSRRAARRLRARLAAGAARGAAARAAARGVLAACGPPLARLLHDQLRALHHRTLALALALRALQHRLQEEGKDEEDEEEDEEEEEGEMEDANVEEAEAAAAAWAAGARAQLAAVRGLLHTTCANPADRTSLAIRLSLVKVSALAPLACLRTHYSYKRSGSKYHNYYSCSCMLALINVVNHSTARECHTVLNFNVQLNCEYF</sequence>
<name>A0ABM3MVP5_GALME</name>
<feature type="domain" description="Calponin-homology (CH)" evidence="5">
    <location>
        <begin position="45"/>
        <end position="149"/>
    </location>
</feature>
<evidence type="ECO:0000313" key="13">
    <source>
        <dbReference type="RefSeq" id="XP_052755414.1"/>
    </source>
</evidence>
<dbReference type="InterPro" id="IPR002017">
    <property type="entry name" value="Spectrin_repeat"/>
</dbReference>
<evidence type="ECO:0000256" key="4">
    <source>
        <dbReference type="SAM" id="MobiDB-lite"/>
    </source>
</evidence>
<feature type="compositionally biased region" description="Basic and acidic residues" evidence="4">
    <location>
        <begin position="1721"/>
        <end position="1730"/>
    </location>
</feature>
<evidence type="ECO:0000313" key="16">
    <source>
        <dbReference type="RefSeq" id="XP_052755417.1"/>
    </source>
</evidence>
<feature type="compositionally biased region" description="Acidic residues" evidence="4">
    <location>
        <begin position="1877"/>
        <end position="1897"/>
    </location>
</feature>
<feature type="domain" description="Calponin-homology (CH)" evidence="5">
    <location>
        <begin position="164"/>
        <end position="269"/>
    </location>
</feature>
<feature type="coiled-coil region" evidence="3">
    <location>
        <begin position="1552"/>
        <end position="1586"/>
    </location>
</feature>
<dbReference type="SUPFAM" id="SSF46966">
    <property type="entry name" value="Spectrin repeat"/>
    <property type="match status" value="8"/>
</dbReference>
<dbReference type="Gene3D" id="1.10.418.10">
    <property type="entry name" value="Calponin-like domain"/>
    <property type="match status" value="2"/>
</dbReference>
<keyword evidence="2" id="KW-0009">Actin-binding</keyword>
<dbReference type="RefSeq" id="XP_052755412.1">
    <property type="nucleotide sequence ID" value="XM_052899452.1"/>
</dbReference>
<organism evidence="6 10">
    <name type="scientific">Galleria mellonella</name>
    <name type="common">Greater wax moth</name>
    <dbReference type="NCBI Taxonomy" id="7137"/>
    <lineage>
        <taxon>Eukaryota</taxon>
        <taxon>Metazoa</taxon>
        <taxon>Ecdysozoa</taxon>
        <taxon>Arthropoda</taxon>
        <taxon>Hexapoda</taxon>
        <taxon>Insecta</taxon>
        <taxon>Pterygota</taxon>
        <taxon>Neoptera</taxon>
        <taxon>Endopterygota</taxon>
        <taxon>Lepidoptera</taxon>
        <taxon>Glossata</taxon>
        <taxon>Ditrysia</taxon>
        <taxon>Pyraloidea</taxon>
        <taxon>Pyralidae</taxon>
        <taxon>Galleriinae</taxon>
        <taxon>Galleria</taxon>
    </lineage>
</organism>
<dbReference type="RefSeq" id="XP_052755416.1">
    <property type="nucleotide sequence ID" value="XM_052899456.1"/>
</dbReference>
<evidence type="ECO:0000256" key="1">
    <source>
        <dbReference type="ARBA" id="ARBA00022737"/>
    </source>
</evidence>